<comment type="caution">
    <text evidence="1">The sequence shown here is derived from an EMBL/GenBank/DDBJ whole genome shotgun (WGS) entry which is preliminary data.</text>
</comment>
<organism evidence="1 2">
    <name type="scientific">Prosthecobacter vanneervenii</name>
    <dbReference type="NCBI Taxonomy" id="48466"/>
    <lineage>
        <taxon>Bacteria</taxon>
        <taxon>Pseudomonadati</taxon>
        <taxon>Verrucomicrobiota</taxon>
        <taxon>Verrucomicrobiia</taxon>
        <taxon>Verrucomicrobiales</taxon>
        <taxon>Verrucomicrobiaceae</taxon>
        <taxon>Prosthecobacter</taxon>
    </lineage>
</organism>
<dbReference type="Proteomes" id="UP000590740">
    <property type="component" value="Unassembled WGS sequence"/>
</dbReference>
<reference evidence="1 2" key="1">
    <citation type="submission" date="2020-08" db="EMBL/GenBank/DDBJ databases">
        <title>Genomic Encyclopedia of Type Strains, Phase IV (KMG-IV): sequencing the most valuable type-strain genomes for metagenomic binning, comparative biology and taxonomic classification.</title>
        <authorList>
            <person name="Goeker M."/>
        </authorList>
    </citation>
    <scope>NUCLEOTIDE SEQUENCE [LARGE SCALE GENOMIC DNA]</scope>
    <source>
        <strain evidence="1 2">DSM 12252</strain>
    </source>
</reference>
<gene>
    <name evidence="1" type="ORF">HNQ65_004899</name>
</gene>
<proteinExistence type="predicted"/>
<dbReference type="EMBL" id="JACHIG010000015">
    <property type="protein sequence ID" value="MBB5035289.1"/>
    <property type="molecule type" value="Genomic_DNA"/>
</dbReference>
<sequence length="120" mass="13142">MKKDECGPCPARLDPCNVTAQILFQMKRTLLILSLAAFCGTSSAESLPHDDLKVAWDKALSAIEKGRPRLDVAKDLEAAMAKTPASWWHDHANALVQDLRASDVKLRQLSEDRASAESSP</sequence>
<accession>A0A7W7YFR9</accession>
<protein>
    <submittedName>
        <fullName evidence="1">Uncharacterized protein</fullName>
    </submittedName>
</protein>
<keyword evidence="2" id="KW-1185">Reference proteome</keyword>
<evidence type="ECO:0000313" key="2">
    <source>
        <dbReference type="Proteomes" id="UP000590740"/>
    </source>
</evidence>
<evidence type="ECO:0000313" key="1">
    <source>
        <dbReference type="EMBL" id="MBB5035289.1"/>
    </source>
</evidence>
<dbReference type="AlphaFoldDB" id="A0A7W7YFR9"/>
<name>A0A7W7YFR9_9BACT</name>
<dbReference type="RefSeq" id="WP_184343921.1">
    <property type="nucleotide sequence ID" value="NZ_JACHIG010000015.1"/>
</dbReference>